<gene>
    <name evidence="6" type="ORF">IPN02_09110</name>
</gene>
<dbReference type="Gene3D" id="3.40.50.1010">
    <property type="entry name" value="5'-nuclease"/>
    <property type="match status" value="1"/>
</dbReference>
<dbReference type="GO" id="GO:0004518">
    <property type="term" value="F:nuclease activity"/>
    <property type="evidence" value="ECO:0007669"/>
    <property type="project" value="UniProtKB-KW"/>
</dbReference>
<organism evidence="6 7">
    <name type="scientific">Candidatus Neomicrothrix subdominans</name>
    <dbReference type="NCBI Taxonomy" id="2954438"/>
    <lineage>
        <taxon>Bacteria</taxon>
        <taxon>Bacillati</taxon>
        <taxon>Actinomycetota</taxon>
        <taxon>Acidimicrobiia</taxon>
        <taxon>Acidimicrobiales</taxon>
        <taxon>Microthrixaceae</taxon>
        <taxon>Candidatus Neomicrothrix</taxon>
    </lineage>
</organism>
<dbReference type="AlphaFoldDB" id="A0A936NBL5"/>
<dbReference type="EMBL" id="JADJZA010000006">
    <property type="protein sequence ID" value="MBK9296980.1"/>
    <property type="molecule type" value="Genomic_DNA"/>
</dbReference>
<dbReference type="Pfam" id="PF01850">
    <property type="entry name" value="PIN"/>
    <property type="match status" value="1"/>
</dbReference>
<protein>
    <submittedName>
        <fullName evidence="6">Type II toxin-antitoxin system VapC family toxin</fullName>
    </submittedName>
</protein>
<accession>A0A936NBL5</accession>
<dbReference type="Proteomes" id="UP000727993">
    <property type="component" value="Unassembled WGS sequence"/>
</dbReference>
<comment type="caution">
    <text evidence="6">The sequence shown here is derived from an EMBL/GenBank/DDBJ whole genome shotgun (WGS) entry which is preliminary data.</text>
</comment>
<dbReference type="PANTHER" id="PTHR36173:SF2">
    <property type="entry name" value="RIBONUCLEASE VAPC16"/>
    <property type="match status" value="1"/>
</dbReference>
<proteinExistence type="predicted"/>
<keyword evidence="1" id="KW-0540">Nuclease</keyword>
<dbReference type="InterPro" id="IPR041705">
    <property type="entry name" value="PIN_Sll0205"/>
</dbReference>
<name>A0A936NBL5_9ACTN</name>
<dbReference type="PANTHER" id="PTHR36173">
    <property type="entry name" value="RIBONUCLEASE VAPC16-RELATED"/>
    <property type="match status" value="1"/>
</dbReference>
<sequence>MAGLLLDSHVVRWWLDDHPMLGEGTRQLIAVSPEVLVSVVTPWELGVEKALGKLSFPDGLVDEVEANGFSMLSISSVHAEAAPALPLHHRDPFDRMLIAQCLCDGLTLVTADRAFEVYEVDLQDARA</sequence>
<evidence type="ECO:0000256" key="2">
    <source>
        <dbReference type="ARBA" id="ARBA00022723"/>
    </source>
</evidence>
<dbReference type="CDD" id="cd09872">
    <property type="entry name" value="PIN_Sll0205-like"/>
    <property type="match status" value="1"/>
</dbReference>
<dbReference type="GO" id="GO:0046872">
    <property type="term" value="F:metal ion binding"/>
    <property type="evidence" value="ECO:0007669"/>
    <property type="project" value="UniProtKB-KW"/>
</dbReference>
<evidence type="ECO:0000256" key="3">
    <source>
        <dbReference type="ARBA" id="ARBA00022801"/>
    </source>
</evidence>
<dbReference type="GO" id="GO:0016787">
    <property type="term" value="F:hydrolase activity"/>
    <property type="evidence" value="ECO:0007669"/>
    <property type="project" value="UniProtKB-KW"/>
</dbReference>
<feature type="domain" description="PIN" evidence="5">
    <location>
        <begin position="5"/>
        <end position="117"/>
    </location>
</feature>
<keyword evidence="3" id="KW-0378">Hydrolase</keyword>
<dbReference type="InterPro" id="IPR002716">
    <property type="entry name" value="PIN_dom"/>
</dbReference>
<evidence type="ECO:0000256" key="1">
    <source>
        <dbReference type="ARBA" id="ARBA00022722"/>
    </source>
</evidence>
<evidence type="ECO:0000256" key="4">
    <source>
        <dbReference type="ARBA" id="ARBA00022842"/>
    </source>
</evidence>
<evidence type="ECO:0000313" key="7">
    <source>
        <dbReference type="Proteomes" id="UP000727993"/>
    </source>
</evidence>
<keyword evidence="2" id="KW-0479">Metal-binding</keyword>
<reference evidence="6 7" key="1">
    <citation type="submission" date="2020-10" db="EMBL/GenBank/DDBJ databases">
        <title>Connecting structure to function with the recovery of over 1000 high-quality activated sludge metagenome-assembled genomes encoding full-length rRNA genes using long-read sequencing.</title>
        <authorList>
            <person name="Singleton C.M."/>
            <person name="Petriglieri F."/>
            <person name="Kristensen J.M."/>
            <person name="Kirkegaard R.H."/>
            <person name="Michaelsen T.Y."/>
            <person name="Andersen M.H."/>
            <person name="Karst S.M."/>
            <person name="Dueholm M.S."/>
            <person name="Nielsen P.H."/>
            <person name="Albertsen M."/>
        </authorList>
    </citation>
    <scope>NUCLEOTIDE SEQUENCE [LARGE SCALE GENOMIC DNA]</scope>
    <source>
        <strain evidence="6">Lyne_18-Q3-R50-59_MAXAC.006</strain>
    </source>
</reference>
<dbReference type="InterPro" id="IPR029060">
    <property type="entry name" value="PIN-like_dom_sf"/>
</dbReference>
<dbReference type="InterPro" id="IPR052919">
    <property type="entry name" value="TA_system_RNase"/>
</dbReference>
<evidence type="ECO:0000313" key="6">
    <source>
        <dbReference type="EMBL" id="MBK9296980.1"/>
    </source>
</evidence>
<keyword evidence="4" id="KW-0460">Magnesium</keyword>
<evidence type="ECO:0000259" key="5">
    <source>
        <dbReference type="Pfam" id="PF01850"/>
    </source>
</evidence>
<dbReference type="SUPFAM" id="SSF88723">
    <property type="entry name" value="PIN domain-like"/>
    <property type="match status" value="1"/>
</dbReference>